<evidence type="ECO:0000256" key="2">
    <source>
        <dbReference type="ARBA" id="ARBA00023002"/>
    </source>
</evidence>
<dbReference type="Pfam" id="PF00890">
    <property type="entry name" value="FAD_binding_2"/>
    <property type="match status" value="1"/>
</dbReference>
<dbReference type="InterPro" id="IPR036188">
    <property type="entry name" value="FAD/NAD-bd_sf"/>
</dbReference>
<sequence>MKRERVYIDTDILIIGGGTAGCLAAWEARQVGGPDLKITILEKANIRHSGSLAAGQNALNAYINQGTPEDWVAYVRYDLCGAPVREDILLSVGRELNETVAMMEKEGLPIKKDADGRYQARGKWNIEVNGRFLKPITAKMAEKAGAQVVNWVYTVELLKKEGRCVGAVGFGVRDGRFYVVRAKAVLMAAGGAAGIWRPRYSGDAHHRIWYVPFNTGASYAMMKRIGAEMTGFDTRMIPVRLKDTYAPAGTLAIGANAKMVNALGEIFMLEKEEYVRVGGHTAPTPIRVWACYQEIAAGRGPIFMDTTKGDPEKVAGLREQYLDMSPSTVLYWAAHDIDPAREPIEIEGDSPFLVGAHAACCGAWTIGITRMTTVPGLFASGEALGQAPSRFISGSWTCGRIAGRNMVRWIQENDIPLAELDPEEMDALEEKVFAPLDRWGQQQFFTNGKPVMGILPKEMEEHMQNVMEDYCGGRVRYFSVSEPYLNIARKRINRLRRDQLKYLTVPDLYELQQAWDVINRLDCCQLVIEHISYRKETRYLGYVNRTDYPERNDAEYDCFICSVWNPDTDELTFRKYPYEQLVPGDRTKETI</sequence>
<gene>
    <name evidence="5" type="ORF">ENQ35_02850</name>
</gene>
<dbReference type="GO" id="GO:0050660">
    <property type="term" value="F:flavin adenine dinucleotide binding"/>
    <property type="evidence" value="ECO:0007669"/>
    <property type="project" value="TreeGrafter"/>
</dbReference>
<feature type="domain" description="FAD-dependent oxidoreductase 2 FAD-binding" evidence="3">
    <location>
        <begin position="11"/>
        <end position="385"/>
    </location>
</feature>
<dbReference type="InterPro" id="IPR030664">
    <property type="entry name" value="SdhA/FrdA/AprA"/>
</dbReference>
<dbReference type="SUPFAM" id="SSF51905">
    <property type="entry name" value="FAD/NAD(P)-binding domain"/>
    <property type="match status" value="1"/>
</dbReference>
<dbReference type="Gene3D" id="3.50.50.60">
    <property type="entry name" value="FAD/NAD(P)-binding domain"/>
    <property type="match status" value="1"/>
</dbReference>
<dbReference type="PANTHER" id="PTHR11632">
    <property type="entry name" value="SUCCINATE DEHYDROGENASE 2 FLAVOPROTEIN SUBUNIT"/>
    <property type="match status" value="1"/>
</dbReference>
<feature type="domain" description="Fumarate reductase/succinate dehydrogenase flavoprotein-like C-terminal" evidence="4">
    <location>
        <begin position="461"/>
        <end position="581"/>
    </location>
</feature>
<dbReference type="PROSITE" id="PS51257">
    <property type="entry name" value="PROKAR_LIPOPROTEIN"/>
    <property type="match status" value="1"/>
</dbReference>
<dbReference type="GO" id="GO:0000104">
    <property type="term" value="F:succinate dehydrogenase activity"/>
    <property type="evidence" value="ECO:0007669"/>
    <property type="project" value="TreeGrafter"/>
</dbReference>
<dbReference type="Gene3D" id="3.90.700.10">
    <property type="entry name" value="Succinate dehydrogenase/fumarate reductase flavoprotein, catalytic domain"/>
    <property type="match status" value="1"/>
</dbReference>
<dbReference type="InterPro" id="IPR003953">
    <property type="entry name" value="FAD-dep_OxRdtase_2_FAD-bd"/>
</dbReference>
<keyword evidence="2" id="KW-0560">Oxidoreductase</keyword>
<proteinExistence type="predicted"/>
<dbReference type="PRINTS" id="PR00368">
    <property type="entry name" value="FADPNR"/>
</dbReference>
<evidence type="ECO:0000259" key="4">
    <source>
        <dbReference type="Pfam" id="PF02910"/>
    </source>
</evidence>
<evidence type="ECO:0000259" key="3">
    <source>
        <dbReference type="Pfam" id="PF00890"/>
    </source>
</evidence>
<dbReference type="SUPFAM" id="SSF56425">
    <property type="entry name" value="Succinate dehydrogenase/fumarate reductase flavoprotein, catalytic domain"/>
    <property type="match status" value="1"/>
</dbReference>
<accession>A0A7C1F376</accession>
<evidence type="ECO:0000313" key="5">
    <source>
        <dbReference type="EMBL" id="HDW51660.1"/>
    </source>
</evidence>
<dbReference type="SUPFAM" id="SSF46977">
    <property type="entry name" value="Succinate dehydrogenase/fumarate reductase flavoprotein C-terminal domain"/>
    <property type="match status" value="1"/>
</dbReference>
<organism evidence="5">
    <name type="scientific">Ammonifex degensii</name>
    <dbReference type="NCBI Taxonomy" id="42838"/>
    <lineage>
        <taxon>Bacteria</taxon>
        <taxon>Bacillati</taxon>
        <taxon>Bacillota</taxon>
        <taxon>Clostridia</taxon>
        <taxon>Thermoanaerobacterales</taxon>
        <taxon>Thermoanaerobacteraceae</taxon>
        <taxon>Ammonifex</taxon>
    </lineage>
</organism>
<dbReference type="GO" id="GO:0009061">
    <property type="term" value="P:anaerobic respiration"/>
    <property type="evidence" value="ECO:0007669"/>
    <property type="project" value="TreeGrafter"/>
</dbReference>
<name>A0A7C1F376_9THEO</name>
<dbReference type="AlphaFoldDB" id="A0A7C1F376"/>
<dbReference type="GO" id="GO:0009055">
    <property type="term" value="F:electron transfer activity"/>
    <property type="evidence" value="ECO:0007669"/>
    <property type="project" value="TreeGrafter"/>
</dbReference>
<comment type="caution">
    <text evidence="5">The sequence shown here is derived from an EMBL/GenBank/DDBJ whole genome shotgun (WGS) entry which is preliminary data.</text>
</comment>
<evidence type="ECO:0000256" key="1">
    <source>
        <dbReference type="ARBA" id="ARBA00022630"/>
    </source>
</evidence>
<dbReference type="PIRSF" id="PIRSF000171">
    <property type="entry name" value="SDHA_APRA_LASPO"/>
    <property type="match status" value="1"/>
</dbReference>
<reference evidence="5" key="1">
    <citation type="journal article" date="2020" name="mSystems">
        <title>Genome- and Community-Level Interaction Insights into Carbon Utilization and Element Cycling Functions of Hydrothermarchaeota in Hydrothermal Sediment.</title>
        <authorList>
            <person name="Zhou Z."/>
            <person name="Liu Y."/>
            <person name="Xu W."/>
            <person name="Pan J."/>
            <person name="Luo Z.H."/>
            <person name="Li M."/>
        </authorList>
    </citation>
    <scope>NUCLEOTIDE SEQUENCE [LARGE SCALE GENOMIC DNA]</scope>
    <source>
        <strain evidence="5">SpSt-301</strain>
    </source>
</reference>
<dbReference type="EMBL" id="DSMV01000173">
    <property type="protein sequence ID" value="HDW51660.1"/>
    <property type="molecule type" value="Genomic_DNA"/>
</dbReference>
<dbReference type="GO" id="GO:0005886">
    <property type="term" value="C:plasma membrane"/>
    <property type="evidence" value="ECO:0007669"/>
    <property type="project" value="TreeGrafter"/>
</dbReference>
<keyword evidence="1" id="KW-0285">Flavoprotein</keyword>
<dbReference type="GO" id="GO:0033765">
    <property type="term" value="F:steroid dehydrogenase activity, acting on the CH-CH group of donors"/>
    <property type="evidence" value="ECO:0007669"/>
    <property type="project" value="UniProtKB-ARBA"/>
</dbReference>
<protein>
    <submittedName>
        <fullName evidence="5">Adenylyl-sulfate reductase subunit alpha</fullName>
    </submittedName>
</protein>
<dbReference type="Pfam" id="PF02910">
    <property type="entry name" value="Succ_DH_flav_C"/>
    <property type="match status" value="1"/>
</dbReference>
<dbReference type="InterPro" id="IPR015939">
    <property type="entry name" value="Fum_Rdtase/Succ_DH_flav-like_C"/>
</dbReference>
<dbReference type="InterPro" id="IPR037099">
    <property type="entry name" value="Fum_R/Succ_DH_flav-like_C_sf"/>
</dbReference>
<dbReference type="PANTHER" id="PTHR11632:SF51">
    <property type="entry name" value="SUCCINATE DEHYDROGENASE [UBIQUINONE] FLAVOPROTEIN SUBUNIT, MITOCHONDRIAL"/>
    <property type="match status" value="1"/>
</dbReference>
<dbReference type="InterPro" id="IPR027477">
    <property type="entry name" value="Succ_DH/fumarate_Rdtase_cat_sf"/>
</dbReference>